<dbReference type="OrthoDB" id="4878868at2759"/>
<dbReference type="GO" id="GO:0016301">
    <property type="term" value="F:kinase activity"/>
    <property type="evidence" value="ECO:0007669"/>
    <property type="project" value="InterPro"/>
</dbReference>
<dbReference type="SUPFAM" id="SSF52540">
    <property type="entry name" value="P-loop containing nucleoside triphosphate hydrolases"/>
    <property type="match status" value="1"/>
</dbReference>
<dbReference type="PANTHER" id="PTHR10285">
    <property type="entry name" value="URIDINE KINASE"/>
    <property type="match status" value="1"/>
</dbReference>
<sequence length="228" mass="25071">MESIYSFLTTRALYLRKSHGDQNRVIVALAGPPGSGKSTIAAEVVSRLNTPGSLPIAAVLPMDGFHLSRATLDTMPNSAEAYARRGAPWTFDAAGVVRLVEELAESRFGGHKKTIIAPSFDHAIKDPVQGGITLGQEIQFVLLEGNYLLLDEEPWNKIRELVDETWFVDVDPALATERIAKRHIQSGIELSWNGALSRARDNDLLNGDQIRDKLLTPDVKIESIDSKK</sequence>
<dbReference type="Gene3D" id="3.40.50.300">
    <property type="entry name" value="P-loop containing nucleotide triphosphate hydrolases"/>
    <property type="match status" value="2"/>
</dbReference>
<dbReference type="InterPro" id="IPR006083">
    <property type="entry name" value="PRK/URK"/>
</dbReference>
<accession>A0A0F9X7P6</accession>
<name>A0A0F9X7P6_TRIHA</name>
<dbReference type="EMBL" id="JOKZ01000711">
    <property type="protein sequence ID" value="KKO96847.1"/>
    <property type="molecule type" value="Genomic_DNA"/>
</dbReference>
<feature type="domain" description="Phosphoribulokinase/uridine kinase" evidence="1">
    <location>
        <begin position="26"/>
        <end position="178"/>
    </location>
</feature>
<dbReference type="Proteomes" id="UP000034112">
    <property type="component" value="Unassembled WGS sequence"/>
</dbReference>
<dbReference type="OMA" id="VDQNDFL"/>
<protein>
    <recommendedName>
        <fullName evidence="1">Phosphoribulokinase/uridine kinase domain-containing protein</fullName>
    </recommendedName>
</protein>
<dbReference type="Pfam" id="PF00485">
    <property type="entry name" value="PRK"/>
    <property type="match status" value="1"/>
</dbReference>
<evidence type="ECO:0000313" key="2">
    <source>
        <dbReference type="EMBL" id="KKO96847.1"/>
    </source>
</evidence>
<dbReference type="AlphaFoldDB" id="A0A0F9X7P6"/>
<organism evidence="2 3">
    <name type="scientific">Trichoderma harzianum</name>
    <name type="common">Hypocrea lixii</name>
    <dbReference type="NCBI Taxonomy" id="5544"/>
    <lineage>
        <taxon>Eukaryota</taxon>
        <taxon>Fungi</taxon>
        <taxon>Dikarya</taxon>
        <taxon>Ascomycota</taxon>
        <taxon>Pezizomycotina</taxon>
        <taxon>Sordariomycetes</taxon>
        <taxon>Hypocreomycetidae</taxon>
        <taxon>Hypocreales</taxon>
        <taxon>Hypocreaceae</taxon>
        <taxon>Trichoderma</taxon>
    </lineage>
</organism>
<gene>
    <name evidence="2" type="ORF">THAR02_11051</name>
</gene>
<dbReference type="InterPro" id="IPR027417">
    <property type="entry name" value="P-loop_NTPase"/>
</dbReference>
<dbReference type="GO" id="GO:0005524">
    <property type="term" value="F:ATP binding"/>
    <property type="evidence" value="ECO:0007669"/>
    <property type="project" value="InterPro"/>
</dbReference>
<evidence type="ECO:0000313" key="3">
    <source>
        <dbReference type="Proteomes" id="UP000034112"/>
    </source>
</evidence>
<reference evidence="3" key="1">
    <citation type="journal article" date="2015" name="Genome Announc.">
        <title>Draft whole-genome sequence of the biocontrol agent Trichoderma harzianum T6776.</title>
        <authorList>
            <person name="Baroncelli R."/>
            <person name="Piaggeschi G."/>
            <person name="Fiorini L."/>
            <person name="Bertolini E."/>
            <person name="Zapparata A."/>
            <person name="Pe M.E."/>
            <person name="Sarrocco S."/>
            <person name="Vannacci G."/>
        </authorList>
    </citation>
    <scope>NUCLEOTIDE SEQUENCE [LARGE SCALE GENOMIC DNA]</scope>
    <source>
        <strain evidence="3">T6776</strain>
    </source>
</reference>
<comment type="caution">
    <text evidence="2">The sequence shown here is derived from an EMBL/GenBank/DDBJ whole genome shotgun (WGS) entry which is preliminary data.</text>
</comment>
<evidence type="ECO:0000259" key="1">
    <source>
        <dbReference type="Pfam" id="PF00485"/>
    </source>
</evidence>
<proteinExistence type="predicted"/>